<accession>A0A6J5FBH1</accession>
<name>A0A6J5FBH1_9BURK</name>
<gene>
    <name evidence="1" type="ORF">LMG29542_08454</name>
</gene>
<evidence type="ECO:0000313" key="2">
    <source>
        <dbReference type="Proteomes" id="UP000494363"/>
    </source>
</evidence>
<reference evidence="1 2" key="1">
    <citation type="submission" date="2020-04" db="EMBL/GenBank/DDBJ databases">
        <authorList>
            <person name="De Canck E."/>
        </authorList>
    </citation>
    <scope>NUCLEOTIDE SEQUENCE [LARGE SCALE GENOMIC DNA]</scope>
    <source>
        <strain evidence="1 2">LMG 29542</strain>
    </source>
</reference>
<protein>
    <submittedName>
        <fullName evidence="1">Uncharacterized protein</fullName>
    </submittedName>
</protein>
<keyword evidence="2" id="KW-1185">Reference proteome</keyword>
<evidence type="ECO:0000313" key="1">
    <source>
        <dbReference type="EMBL" id="CAB3775072.1"/>
    </source>
</evidence>
<dbReference type="EMBL" id="CADIKH010000249">
    <property type="protein sequence ID" value="CAB3775072.1"/>
    <property type="molecule type" value="Genomic_DNA"/>
</dbReference>
<proteinExistence type="predicted"/>
<sequence length="75" mass="8500">MNRVARVGVDLAKNIMQRRRVDAAERVVVRKAVSRDQLLEWIVNRDPSPERLSIGRGMPRCGCAGDIASSWPRQE</sequence>
<dbReference type="AlphaFoldDB" id="A0A6J5FBH1"/>
<organism evidence="1 2">
    <name type="scientific">Paraburkholderia humisilvae</name>
    <dbReference type="NCBI Taxonomy" id="627669"/>
    <lineage>
        <taxon>Bacteria</taxon>
        <taxon>Pseudomonadati</taxon>
        <taxon>Pseudomonadota</taxon>
        <taxon>Betaproteobacteria</taxon>
        <taxon>Burkholderiales</taxon>
        <taxon>Burkholderiaceae</taxon>
        <taxon>Paraburkholderia</taxon>
    </lineage>
</organism>
<dbReference type="Proteomes" id="UP000494363">
    <property type="component" value="Unassembled WGS sequence"/>
</dbReference>